<dbReference type="EMBL" id="JABACI010000002">
    <property type="protein sequence ID" value="NLP83923.1"/>
    <property type="molecule type" value="Genomic_DNA"/>
</dbReference>
<comment type="caution">
    <text evidence="1">The sequence shown here is derived from an EMBL/GenBank/DDBJ whole genome shotgun (WGS) entry which is preliminary data.</text>
</comment>
<dbReference type="InterPro" id="IPR013207">
    <property type="entry name" value="LGFP"/>
</dbReference>
<evidence type="ECO:0000313" key="1">
    <source>
        <dbReference type="EMBL" id="NLP83923.1"/>
    </source>
</evidence>
<sequence length="655" mass="68236">MNEAQIQSFLVSQVPTCQAGYTCLRDKRDTSTNRSADAMCQGYSGAANEPASRIIARVAQSCGINPQVILATLQKEQGLVTHTWPSDWRYTIAMGQGCPDTAACDTRYYGFFNQVYGAAWQFKRYANPPGTSQYFTWYAPGRTWNLRFHPDASCGSAPVYIENQATANLYYYTPYQPNRAALAAGYGTGDACSSYGNRNFYNYFTDWFGSTGYPVSGLIASIWSSQGGGSGWLGQPSGTMAWSSAAGGGWYQSFRGGTIFAAVSGAMAALRSDSLITHVYLAGGGPSYGVGWPAGPEQCGAFGCRVPYEQGTIAWSNETGQVNPVVGAIAADWIADGGVNNPIGGPASRMTTVGGAAPGWHQSFVRGKTYVVAGGVTSTLRADSGLARRYDSNGGPTGAYGWPKGDEVCGVEGCSIAFDSSTSVWDYRTGAINVIPAAGAAIWKDSGGVDGWLGAPMAAAGTSSVAGGGTIQAFRRGTVYVSASGHASGLRSNSGIVRRYESLGGVAGPLGWPLKSEDCRPGGCAIVFVGAVSVWDQPTGTISDVSGAVSTEWTARGGLDGWLGAPTAPMQSTTASGSGWFQTFRGGTVYVKRGGAVSSLRANSGLAQMYQRLGGPGSDLGWPLGGEACASGQCSIAFEGGTLVWTQATGQIRRE</sequence>
<dbReference type="RefSeq" id="WP_168912405.1">
    <property type="nucleotide sequence ID" value="NZ_JABACI010000002.1"/>
</dbReference>
<evidence type="ECO:0000313" key="2">
    <source>
        <dbReference type="Proteomes" id="UP001429745"/>
    </source>
</evidence>
<dbReference type="Proteomes" id="UP001429745">
    <property type="component" value="Unassembled WGS sequence"/>
</dbReference>
<name>A0ABX1KA85_9MICO</name>
<dbReference type="Pfam" id="PF08310">
    <property type="entry name" value="LGFP"/>
    <property type="match status" value="1"/>
</dbReference>
<organism evidence="1 2">
    <name type="scientific">Microbacterium salsuginis</name>
    <dbReference type="NCBI Taxonomy" id="2722803"/>
    <lineage>
        <taxon>Bacteria</taxon>
        <taxon>Bacillati</taxon>
        <taxon>Actinomycetota</taxon>
        <taxon>Actinomycetes</taxon>
        <taxon>Micrococcales</taxon>
        <taxon>Microbacteriaceae</taxon>
        <taxon>Microbacterium</taxon>
    </lineage>
</organism>
<evidence type="ECO:0008006" key="3">
    <source>
        <dbReference type="Google" id="ProtNLM"/>
    </source>
</evidence>
<gene>
    <name evidence="1" type="ORF">HF576_08690</name>
</gene>
<proteinExistence type="predicted"/>
<protein>
    <recommendedName>
        <fullName evidence="3">LGFP repeat-containing protein</fullName>
    </recommendedName>
</protein>
<keyword evidence="2" id="KW-1185">Reference proteome</keyword>
<reference evidence="1 2" key="1">
    <citation type="submission" date="2020-04" db="EMBL/GenBank/DDBJ databases">
        <title>CFH 90308 Microbacterium sp.</title>
        <authorList>
            <person name="Nie G."/>
            <person name="Ming H."/>
            <person name="Xia T."/>
        </authorList>
    </citation>
    <scope>NUCLEOTIDE SEQUENCE [LARGE SCALE GENOMIC DNA]</scope>
    <source>
        <strain evidence="1 2">CFH 90308</strain>
    </source>
</reference>
<accession>A0ABX1KA85</accession>